<accession>M2PLG1</accession>
<sequence>MGFVVQARAGETTSGRVYFLRDARREDLLIVLGMQLQDGGILNAAGPAVRLYHIVVLVYPRYWILLANTSLCAHYVHAQQETLGRTVTDCCLIEQQWMARTQRMTPHQEDVLERLAQQYGVHLPFLDPASPRFNKCPSKADAARLIAMLVHGHVPLQELLESMPEVPHEDIMAPYKWPTANDQPSEMMLAELQADSLILERMGGFALHYAHIGGDGGVVIRQARSRGETPNSISIKQFMHQMITLLATLCGIHLEKSGHVGSHRDDE</sequence>
<dbReference type="OrthoDB" id="10562105at2759"/>
<dbReference type="EMBL" id="KB445797">
    <property type="protein sequence ID" value="EMD37184.1"/>
    <property type="molecule type" value="Genomic_DNA"/>
</dbReference>
<name>M2PLG1_CERS8</name>
<proteinExistence type="predicted"/>
<evidence type="ECO:0000313" key="1">
    <source>
        <dbReference type="EMBL" id="EMD37184.1"/>
    </source>
</evidence>
<dbReference type="HOGENOM" id="CLU_1042069_0_0_1"/>
<keyword evidence="2" id="KW-1185">Reference proteome</keyword>
<evidence type="ECO:0000313" key="2">
    <source>
        <dbReference type="Proteomes" id="UP000016930"/>
    </source>
</evidence>
<gene>
    <name evidence="1" type="ORF">CERSUDRAFT_74161</name>
</gene>
<organism evidence="1 2">
    <name type="scientific">Ceriporiopsis subvermispora (strain B)</name>
    <name type="common">White-rot fungus</name>
    <name type="synonym">Gelatoporia subvermispora</name>
    <dbReference type="NCBI Taxonomy" id="914234"/>
    <lineage>
        <taxon>Eukaryota</taxon>
        <taxon>Fungi</taxon>
        <taxon>Dikarya</taxon>
        <taxon>Basidiomycota</taxon>
        <taxon>Agaricomycotina</taxon>
        <taxon>Agaricomycetes</taxon>
        <taxon>Polyporales</taxon>
        <taxon>Gelatoporiaceae</taxon>
        <taxon>Gelatoporia</taxon>
    </lineage>
</organism>
<protein>
    <submittedName>
        <fullName evidence="1">Uncharacterized protein</fullName>
    </submittedName>
</protein>
<dbReference type="AlphaFoldDB" id="M2PLG1"/>
<reference evidence="1 2" key="1">
    <citation type="journal article" date="2012" name="Proc. Natl. Acad. Sci. U.S.A.">
        <title>Comparative genomics of Ceriporiopsis subvermispora and Phanerochaete chrysosporium provide insight into selective ligninolysis.</title>
        <authorList>
            <person name="Fernandez-Fueyo E."/>
            <person name="Ruiz-Duenas F.J."/>
            <person name="Ferreira P."/>
            <person name="Floudas D."/>
            <person name="Hibbett D.S."/>
            <person name="Canessa P."/>
            <person name="Larrondo L.F."/>
            <person name="James T.Y."/>
            <person name="Seelenfreund D."/>
            <person name="Lobos S."/>
            <person name="Polanco R."/>
            <person name="Tello M."/>
            <person name="Honda Y."/>
            <person name="Watanabe T."/>
            <person name="Watanabe T."/>
            <person name="Ryu J.S."/>
            <person name="Kubicek C.P."/>
            <person name="Schmoll M."/>
            <person name="Gaskell J."/>
            <person name="Hammel K.E."/>
            <person name="St John F.J."/>
            <person name="Vanden Wymelenberg A."/>
            <person name="Sabat G."/>
            <person name="Splinter BonDurant S."/>
            <person name="Syed K."/>
            <person name="Yadav J.S."/>
            <person name="Doddapaneni H."/>
            <person name="Subramanian V."/>
            <person name="Lavin J.L."/>
            <person name="Oguiza J.A."/>
            <person name="Perez G."/>
            <person name="Pisabarro A.G."/>
            <person name="Ramirez L."/>
            <person name="Santoyo F."/>
            <person name="Master E."/>
            <person name="Coutinho P.M."/>
            <person name="Henrissat B."/>
            <person name="Lombard V."/>
            <person name="Magnuson J.K."/>
            <person name="Kuees U."/>
            <person name="Hori C."/>
            <person name="Igarashi K."/>
            <person name="Samejima M."/>
            <person name="Held B.W."/>
            <person name="Barry K.W."/>
            <person name="LaButti K.M."/>
            <person name="Lapidus A."/>
            <person name="Lindquist E.A."/>
            <person name="Lucas S.M."/>
            <person name="Riley R."/>
            <person name="Salamov A.A."/>
            <person name="Hoffmeister D."/>
            <person name="Schwenk D."/>
            <person name="Hadar Y."/>
            <person name="Yarden O."/>
            <person name="de Vries R.P."/>
            <person name="Wiebenga A."/>
            <person name="Stenlid J."/>
            <person name="Eastwood D."/>
            <person name="Grigoriev I.V."/>
            <person name="Berka R.M."/>
            <person name="Blanchette R.A."/>
            <person name="Kersten P."/>
            <person name="Martinez A.T."/>
            <person name="Vicuna R."/>
            <person name="Cullen D."/>
        </authorList>
    </citation>
    <scope>NUCLEOTIDE SEQUENCE [LARGE SCALE GENOMIC DNA]</scope>
    <source>
        <strain evidence="1 2">B</strain>
    </source>
</reference>
<dbReference type="Proteomes" id="UP000016930">
    <property type="component" value="Unassembled WGS sequence"/>
</dbReference>